<keyword evidence="2" id="KW-0472">Membrane</keyword>
<evidence type="ECO:0000256" key="2">
    <source>
        <dbReference type="SAM" id="Phobius"/>
    </source>
</evidence>
<proteinExistence type="predicted"/>
<dbReference type="InterPro" id="IPR013229">
    <property type="entry name" value="PEGA"/>
</dbReference>
<dbReference type="OrthoDB" id="5507504at2"/>
<dbReference type="AlphaFoldDB" id="A0A017T874"/>
<evidence type="ECO:0000259" key="3">
    <source>
        <dbReference type="Pfam" id="PF08308"/>
    </source>
</evidence>
<keyword evidence="2" id="KW-0812">Transmembrane</keyword>
<keyword evidence="5" id="KW-1185">Reference proteome</keyword>
<feature type="region of interest" description="Disordered" evidence="1">
    <location>
        <begin position="349"/>
        <end position="387"/>
    </location>
</feature>
<reference evidence="4 5" key="1">
    <citation type="submission" date="2013-05" db="EMBL/GenBank/DDBJ databases">
        <title>Genome assembly of Chondromyces apiculatus DSM 436.</title>
        <authorList>
            <person name="Sharma G."/>
            <person name="Khatri I."/>
            <person name="Kaur C."/>
            <person name="Mayilraj S."/>
            <person name="Subramanian S."/>
        </authorList>
    </citation>
    <scope>NUCLEOTIDE SEQUENCE [LARGE SCALE GENOMIC DNA]</scope>
    <source>
        <strain evidence="4 5">DSM 436</strain>
    </source>
</reference>
<evidence type="ECO:0000256" key="1">
    <source>
        <dbReference type="SAM" id="MobiDB-lite"/>
    </source>
</evidence>
<dbReference type="STRING" id="1192034.CAP_3356"/>
<dbReference type="Gene3D" id="1.25.40.10">
    <property type="entry name" value="Tetratricopeptide repeat domain"/>
    <property type="match status" value="1"/>
</dbReference>
<dbReference type="eggNOG" id="COG0457">
    <property type="taxonomic scope" value="Bacteria"/>
</dbReference>
<organism evidence="4 5">
    <name type="scientific">Chondromyces apiculatus DSM 436</name>
    <dbReference type="NCBI Taxonomy" id="1192034"/>
    <lineage>
        <taxon>Bacteria</taxon>
        <taxon>Pseudomonadati</taxon>
        <taxon>Myxococcota</taxon>
        <taxon>Polyangia</taxon>
        <taxon>Polyangiales</taxon>
        <taxon>Polyangiaceae</taxon>
        <taxon>Chondromyces</taxon>
    </lineage>
</organism>
<keyword evidence="2" id="KW-1133">Transmembrane helix</keyword>
<feature type="domain" description="PEGA" evidence="3">
    <location>
        <begin position="162"/>
        <end position="226"/>
    </location>
</feature>
<feature type="region of interest" description="Disordered" evidence="1">
    <location>
        <begin position="232"/>
        <end position="266"/>
    </location>
</feature>
<feature type="compositionally biased region" description="Polar residues" evidence="1">
    <location>
        <begin position="359"/>
        <end position="382"/>
    </location>
</feature>
<protein>
    <recommendedName>
        <fullName evidence="3">PEGA domain-containing protein</fullName>
    </recommendedName>
</protein>
<comment type="caution">
    <text evidence="4">The sequence shown here is derived from an EMBL/GenBank/DDBJ whole genome shotgun (WGS) entry which is preliminary data.</text>
</comment>
<dbReference type="SUPFAM" id="SSF48452">
    <property type="entry name" value="TPR-like"/>
    <property type="match status" value="1"/>
</dbReference>
<accession>A0A017T874</accession>
<dbReference type="InterPro" id="IPR011990">
    <property type="entry name" value="TPR-like_helical_dom_sf"/>
</dbReference>
<dbReference type="EMBL" id="ASRX01000024">
    <property type="protein sequence ID" value="EYF05439.1"/>
    <property type="molecule type" value="Genomic_DNA"/>
</dbReference>
<gene>
    <name evidence="4" type="ORF">CAP_3356</name>
</gene>
<sequence length="399" mass="40951">MKPNASSVSVVRSVTRSAIRDVTRHLRGVGLRAAPLALALTFAASGGLRSAHAQSAQTAPAGQPSKAARDEAATRFKKGIDLFKETDYAAALVEFRRAYELAPTWQVLYNIGQVQFQLQDYAGALPTLERYLSEGGRQVPAARRTEVEADIQTLKGRIAFLDVTVNVADADIAVDDTTVGTSPLSKPVTVNAGRRRVAVSREGYTPQSRVVEVASGDTVKASFDLVERGANAASTAGSSGDTGSGDSSVPQTGTGSTSGGSGDSGSNVPWIGWGVTGGLAAGAVVFGVLALGASSDLQDLRGTRGVAASDLQDASSKATTMSVVCDALTGAALIAGGISLYFTLRTPPSDSAASAPRTRPSQATRAPRATWSSASRPQSSGPELQIGISPRGAQVIGSF</sequence>
<name>A0A017T874_9BACT</name>
<evidence type="ECO:0000313" key="4">
    <source>
        <dbReference type="EMBL" id="EYF05439.1"/>
    </source>
</evidence>
<dbReference type="Pfam" id="PF08308">
    <property type="entry name" value="PEGA"/>
    <property type="match status" value="1"/>
</dbReference>
<evidence type="ECO:0000313" key="5">
    <source>
        <dbReference type="Proteomes" id="UP000019678"/>
    </source>
</evidence>
<feature type="compositionally biased region" description="Low complexity" evidence="1">
    <location>
        <begin position="232"/>
        <end position="255"/>
    </location>
</feature>
<dbReference type="Proteomes" id="UP000019678">
    <property type="component" value="Unassembled WGS sequence"/>
</dbReference>
<feature type="transmembrane region" description="Helical" evidence="2">
    <location>
        <begin position="270"/>
        <end position="291"/>
    </location>
</feature>